<dbReference type="InterPro" id="IPR036388">
    <property type="entry name" value="WH-like_DNA-bd_sf"/>
</dbReference>
<dbReference type="Proteomes" id="UP000292927">
    <property type="component" value="Unassembled WGS sequence"/>
</dbReference>
<evidence type="ECO:0000313" key="2">
    <source>
        <dbReference type="Proteomes" id="UP000292927"/>
    </source>
</evidence>
<dbReference type="Gene3D" id="1.10.10.10">
    <property type="entry name" value="Winged helix-like DNA-binding domain superfamily/Winged helix DNA-binding domain"/>
    <property type="match status" value="1"/>
</dbReference>
<keyword evidence="2" id="KW-1185">Reference proteome</keyword>
<dbReference type="OrthoDB" id="1825248at2"/>
<evidence type="ECO:0008006" key="3">
    <source>
        <dbReference type="Google" id="ProtNLM"/>
    </source>
</evidence>
<sequence length="74" mass="8623">MRKRKFNKVMNTIGKGEGISSKEVEKEIQIAIDSGFDNPDPVIRAEWEKVPFKGERPTPQEVIEYLCKEMKRNQ</sequence>
<gene>
    <name evidence="1" type="ORF">EV209_0942</name>
</gene>
<dbReference type="RefSeq" id="WP_130433518.1">
    <property type="nucleotide sequence ID" value="NZ_SGXF01000001.1"/>
</dbReference>
<accession>A0A4Q7PQL4</accession>
<evidence type="ECO:0000313" key="1">
    <source>
        <dbReference type="EMBL" id="RZT02815.1"/>
    </source>
</evidence>
<reference evidence="1 2" key="1">
    <citation type="submission" date="2019-02" db="EMBL/GenBank/DDBJ databases">
        <title>Genomic Encyclopedia of Type Strains, Phase IV (KMG-IV): sequencing the most valuable type-strain genomes for metagenomic binning, comparative biology and taxonomic classification.</title>
        <authorList>
            <person name="Goeker M."/>
        </authorList>
    </citation>
    <scope>NUCLEOTIDE SEQUENCE [LARGE SCALE GENOMIC DNA]</scope>
    <source>
        <strain evidence="1 2">DSM 29486</strain>
    </source>
</reference>
<name>A0A4Q7PQL4_9FIRM</name>
<proteinExistence type="predicted"/>
<organism evidence="1 2">
    <name type="scientific">Cuneatibacter caecimuris</name>
    <dbReference type="NCBI Taxonomy" id="1796618"/>
    <lineage>
        <taxon>Bacteria</taxon>
        <taxon>Bacillati</taxon>
        <taxon>Bacillota</taxon>
        <taxon>Clostridia</taxon>
        <taxon>Lachnospirales</taxon>
        <taxon>Lachnospiraceae</taxon>
        <taxon>Cuneatibacter</taxon>
    </lineage>
</organism>
<dbReference type="AlphaFoldDB" id="A0A4Q7PQL4"/>
<protein>
    <recommendedName>
        <fullName evidence="3">Sporulation initiation factor Spo0A-like protein</fullName>
    </recommendedName>
</protein>
<comment type="caution">
    <text evidence="1">The sequence shown here is derived from an EMBL/GenBank/DDBJ whole genome shotgun (WGS) entry which is preliminary data.</text>
</comment>
<dbReference type="EMBL" id="SGXF01000001">
    <property type="protein sequence ID" value="RZT02815.1"/>
    <property type="molecule type" value="Genomic_DNA"/>
</dbReference>